<keyword evidence="5" id="KW-1185">Reference proteome</keyword>
<evidence type="ECO:0000313" key="5">
    <source>
        <dbReference type="Proteomes" id="UP001596353"/>
    </source>
</evidence>
<dbReference type="EMBL" id="JBHSWG010000010">
    <property type="protein sequence ID" value="MFC6763411.1"/>
    <property type="molecule type" value="Genomic_DNA"/>
</dbReference>
<name>A0ABW2BDR7_9RHOB</name>
<sequence length="75" mass="8535">MSAERTRRLVDDLRAKPAETTWIEFKENNADGPLIGKLISALSNAARLADQHFAYVVWGCETVIMRLSARFLSRR</sequence>
<evidence type="ECO:0000313" key="4">
    <source>
        <dbReference type="EMBL" id="MFC6763459.1"/>
    </source>
</evidence>
<proteinExistence type="predicted"/>
<reference evidence="3" key="3">
    <citation type="submission" date="2024-09" db="EMBL/GenBank/DDBJ databases">
        <authorList>
            <person name="Sun Q."/>
            <person name="Mori K."/>
        </authorList>
    </citation>
    <scope>NUCLEOTIDE SEQUENCE</scope>
    <source>
        <strain evidence="3">NBRC 109054</strain>
    </source>
</reference>
<evidence type="ECO:0000313" key="1">
    <source>
        <dbReference type="EMBL" id="MFC6762695.1"/>
    </source>
</evidence>
<protein>
    <recommendedName>
        <fullName evidence="6">Schlafen AlbA-2 domain-containing protein</fullName>
    </recommendedName>
</protein>
<evidence type="ECO:0000313" key="3">
    <source>
        <dbReference type="EMBL" id="MFC6763411.1"/>
    </source>
</evidence>
<organism evidence="3 5">
    <name type="scientific">Sulfitobacter porphyrae</name>
    <dbReference type="NCBI Taxonomy" id="1246864"/>
    <lineage>
        <taxon>Bacteria</taxon>
        <taxon>Pseudomonadati</taxon>
        <taxon>Pseudomonadota</taxon>
        <taxon>Alphaproteobacteria</taxon>
        <taxon>Rhodobacterales</taxon>
        <taxon>Roseobacteraceae</taxon>
        <taxon>Sulfitobacter</taxon>
    </lineage>
</organism>
<comment type="caution">
    <text evidence="3">The sequence shown here is derived from an EMBL/GenBank/DDBJ whole genome shotgun (WGS) entry which is preliminary data.</text>
</comment>
<evidence type="ECO:0008006" key="6">
    <source>
        <dbReference type="Google" id="ProtNLM"/>
    </source>
</evidence>
<dbReference type="EMBL" id="JBHSWG010000010">
    <property type="protein sequence ID" value="MFC6763289.1"/>
    <property type="molecule type" value="Genomic_DNA"/>
</dbReference>
<reference evidence="5" key="2">
    <citation type="journal article" date="2019" name="Int. J. Syst. Evol. Microbiol.">
        <title>The Global Catalogue of Microorganisms (GCM) 10K type strain sequencing project: providing services to taxonomists for standard genome sequencing and annotation.</title>
        <authorList>
            <consortium name="The Broad Institute Genomics Platform"/>
            <consortium name="The Broad Institute Genome Sequencing Center for Infectious Disease"/>
            <person name="Wu L."/>
            <person name="Ma J."/>
        </authorList>
    </citation>
    <scope>NUCLEOTIDE SEQUENCE [LARGE SCALE GENOMIC DNA]</scope>
    <source>
        <strain evidence="5">CCUG 66188</strain>
    </source>
</reference>
<evidence type="ECO:0000313" key="2">
    <source>
        <dbReference type="EMBL" id="MFC6763289.1"/>
    </source>
</evidence>
<reference evidence="3" key="1">
    <citation type="journal article" date="2014" name="Int. J. Syst. Evol. Microbiol.">
        <title>Complete genome of a new Firmicutes species belonging to the dominant human colonic microbiota ('Ruminococcus bicirculans') reveals two chromosomes and a selective capacity to utilize plant glucans.</title>
        <authorList>
            <consortium name="NISC Comparative Sequencing Program"/>
            <person name="Wegmann U."/>
            <person name="Louis P."/>
            <person name="Goesmann A."/>
            <person name="Henrissat B."/>
            <person name="Duncan S.H."/>
            <person name="Flint H.J."/>
        </authorList>
    </citation>
    <scope>NUCLEOTIDE SEQUENCE</scope>
    <source>
        <strain evidence="3">NBRC 109054</strain>
    </source>
</reference>
<dbReference type="EMBL" id="JBHSWG010000011">
    <property type="protein sequence ID" value="MFC6763459.1"/>
    <property type="molecule type" value="Genomic_DNA"/>
</dbReference>
<dbReference type="Proteomes" id="UP001596353">
    <property type="component" value="Unassembled WGS sequence"/>
</dbReference>
<dbReference type="EMBL" id="JBHSWG010000005">
    <property type="protein sequence ID" value="MFC6762695.1"/>
    <property type="molecule type" value="Genomic_DNA"/>
</dbReference>
<accession>A0ABW2BDR7</accession>
<gene>
    <name evidence="1" type="ORF">ACFQFQ_28985</name>
    <name evidence="2" type="ORF">ACFQFQ_32685</name>
    <name evidence="3" type="ORF">ACFQFQ_33410</name>
    <name evidence="4" type="ORF">ACFQFQ_33670</name>
</gene>